<comment type="caution">
    <text evidence="2">The sequence shown here is derived from an EMBL/GenBank/DDBJ whole genome shotgun (WGS) entry which is preliminary data.</text>
</comment>
<accession>A0A368P0R2</accession>
<feature type="compositionally biased region" description="Acidic residues" evidence="1">
    <location>
        <begin position="295"/>
        <end position="310"/>
    </location>
</feature>
<dbReference type="AlphaFoldDB" id="A0A368P0R2"/>
<dbReference type="EMBL" id="QUSG01000001">
    <property type="protein sequence ID" value="KAA3532448.1"/>
    <property type="molecule type" value="Genomic_DNA"/>
</dbReference>
<evidence type="ECO:0000313" key="2">
    <source>
        <dbReference type="EMBL" id="KAA3532448.1"/>
    </source>
</evidence>
<organism evidence="2 3">
    <name type="scientific">Agrobacterium vitis</name>
    <name type="common">Rhizobium vitis</name>
    <dbReference type="NCBI Taxonomy" id="373"/>
    <lineage>
        <taxon>Bacteria</taxon>
        <taxon>Pseudomonadati</taxon>
        <taxon>Pseudomonadota</taxon>
        <taxon>Alphaproteobacteria</taxon>
        <taxon>Hyphomicrobiales</taxon>
        <taxon>Rhizobiaceae</taxon>
        <taxon>Rhizobium/Agrobacterium group</taxon>
        <taxon>Agrobacterium</taxon>
    </lineage>
</organism>
<sequence>MLPADSWARRTMATSRLMQQNDRLADALQRAGEDVIRPGGLTLISAVTNIVETQRTFRAVRFLPVVAARDRRPTVNGLKLFIHEHPNSRYFRYAVMTCAEPVPAFGDLRGAVQELSRRISKWGHEIGKCYDIEVLYRGIEFTRSTARERDAAAAERGQESDLSARYGADTVLYHVHANVLYWPKRNIDKLWLDFLRYTKQFMGAHWRDNERLGNVEEIVKYCSKPADTLAASDDELVWLYRQTQRLKICQPMGEFRRWLRELKTQRKKIARVHYGRGDGKLMRVKKGRRGGNQEEAADEDGNLIEDDEANEDGHGDDAEDAHEVPKARERTGAAVPPSNLVIGLSLPQWRHSPLAEPMIMIQNYDPAAAFGEDGGDIQAWQRQARQWWDDAFAPPPEEALRVARMALDASMSSNEICEAAEAACYIVHTCSSTVRDASEEPPPDDSEVPLEELDDEIREVVQLFPGARIVKFGDEHDEIPFEAPGVAARWAKMRADLAVSAVRLLERRASLAHASGRSSEHGCRAAA</sequence>
<gene>
    <name evidence="2" type="ORF">DXT89_00275</name>
</gene>
<dbReference type="OrthoDB" id="8345086at2"/>
<evidence type="ECO:0000256" key="1">
    <source>
        <dbReference type="SAM" id="MobiDB-lite"/>
    </source>
</evidence>
<dbReference type="Proteomes" id="UP000436911">
    <property type="component" value="Unassembled WGS sequence"/>
</dbReference>
<protein>
    <submittedName>
        <fullName evidence="2">Uncharacterized protein</fullName>
    </submittedName>
</protein>
<feature type="region of interest" description="Disordered" evidence="1">
    <location>
        <begin position="282"/>
        <end position="334"/>
    </location>
</feature>
<feature type="compositionally biased region" description="Basic and acidic residues" evidence="1">
    <location>
        <begin position="311"/>
        <end position="331"/>
    </location>
</feature>
<evidence type="ECO:0000313" key="3">
    <source>
        <dbReference type="Proteomes" id="UP000436911"/>
    </source>
</evidence>
<reference evidence="2 3" key="1">
    <citation type="submission" date="2018-08" db="EMBL/GenBank/DDBJ databases">
        <title>Genome sequencing of Agrobacterium vitis strain ICMP 10754.</title>
        <authorList>
            <person name="Visnovsky S.B."/>
            <person name="Pitman A.R."/>
        </authorList>
    </citation>
    <scope>NUCLEOTIDE SEQUENCE [LARGE SCALE GENOMIC DNA]</scope>
    <source>
        <strain evidence="2 3">ICMP 10754</strain>
    </source>
</reference>
<proteinExistence type="predicted"/>
<name>A0A368P0R2_AGRVI</name>